<sequence length="486" mass="51826">MSEYERLVGDLPVRDADAVAADVAAAATVLTSGFGSVGYPKAVPLALAESDRDLSLTVVSGGSVGAEIDVELVEADAIARRFPYQARSPAREAVNACDIAFHDRNISTLGDEVQYGGLADGDVAVVEALAVGPDWLVPTTSVGQTPAFVASADELVVELNYSVPTAIREFHDIYRPGRPPNRRPIPLTEPDGRIGDDRIEFDPEKLVAVVETDHRDQPYEFRDPTDDDRAIAANLGEFLEAEVRRSPLFEDSLRIQFGVGSLGNALMSALGEADLGGRELIYFGEVIQDGLLDLVDDGDLAAASATSLALSSEGQDRLFDDAARYAEDIVLRPADLSNSPTLVDRFGVVGVNSALEVDLFGHVNSTHVGGTRVMNGVGGSGDFNRNAPLAVLALPSTAADGDVSRVVPMVPHVDHTEHDIDVVITEQGVADLRGNAPAETAAALIERCAHPDYRDDLRQYLDRGLAAGGHIPHDIETALDWHTDRL</sequence>
<evidence type="ECO:0000259" key="4">
    <source>
        <dbReference type="Pfam" id="PF13336"/>
    </source>
</evidence>
<dbReference type="SUPFAM" id="SSF100950">
    <property type="entry name" value="NagB/RpiA/CoA transferase-like"/>
    <property type="match status" value="2"/>
</dbReference>
<dbReference type="Gene3D" id="3.40.1080.20">
    <property type="entry name" value="Acetyl-CoA hydrolase/transferase C-terminal domain"/>
    <property type="match status" value="1"/>
</dbReference>
<evidence type="ECO:0000259" key="3">
    <source>
        <dbReference type="Pfam" id="PF02550"/>
    </source>
</evidence>
<dbReference type="RefSeq" id="WP_379765642.1">
    <property type="nucleotide sequence ID" value="NZ_JBHSXI010000005.1"/>
</dbReference>
<dbReference type="InterPro" id="IPR038460">
    <property type="entry name" value="AcetylCoA_hyd_C_sf"/>
</dbReference>
<dbReference type="FunFam" id="3.40.1080.20:FF:000001">
    <property type="entry name" value="Acetyl-CoA hydrolase Ach1"/>
    <property type="match status" value="1"/>
</dbReference>
<dbReference type="EMBL" id="JBHSXI010000005">
    <property type="protein sequence ID" value="MFC6888521.1"/>
    <property type="molecule type" value="Genomic_DNA"/>
</dbReference>
<feature type="domain" description="Acetyl-CoA hydrolase/transferase N-terminal" evidence="3">
    <location>
        <begin position="20"/>
        <end position="211"/>
    </location>
</feature>
<feature type="region of interest" description="Disordered" evidence="2">
    <location>
        <begin position="174"/>
        <end position="196"/>
    </location>
</feature>
<evidence type="ECO:0000256" key="1">
    <source>
        <dbReference type="ARBA" id="ARBA00009632"/>
    </source>
</evidence>
<name>A0ABD5UNR8_9EURY</name>
<gene>
    <name evidence="5" type="ORF">ACFQEY_05660</name>
</gene>
<feature type="domain" description="Acetyl-CoA hydrolase/transferase C-terminal" evidence="4">
    <location>
        <begin position="314"/>
        <end position="460"/>
    </location>
</feature>
<dbReference type="Gene3D" id="3.40.1080.10">
    <property type="entry name" value="Glutaconate Coenzyme A-transferase"/>
    <property type="match status" value="1"/>
</dbReference>
<organism evidence="5 6">
    <name type="scientific">Halorubrum trueperi</name>
    <dbReference type="NCBI Taxonomy" id="2004704"/>
    <lineage>
        <taxon>Archaea</taxon>
        <taxon>Methanobacteriati</taxon>
        <taxon>Methanobacteriota</taxon>
        <taxon>Stenosarchaea group</taxon>
        <taxon>Halobacteria</taxon>
        <taxon>Halobacteriales</taxon>
        <taxon>Haloferacaceae</taxon>
        <taxon>Halorubrum</taxon>
    </lineage>
</organism>
<dbReference type="Pfam" id="PF02550">
    <property type="entry name" value="AcetylCoA_hydro"/>
    <property type="match status" value="1"/>
</dbReference>
<evidence type="ECO:0000313" key="6">
    <source>
        <dbReference type="Proteomes" id="UP001596333"/>
    </source>
</evidence>
<comment type="similarity">
    <text evidence="1">Belongs to the acetyl-CoA hydrolase/transferase family.</text>
</comment>
<evidence type="ECO:0000313" key="5">
    <source>
        <dbReference type="EMBL" id="MFC6888521.1"/>
    </source>
</evidence>
<dbReference type="InterPro" id="IPR003702">
    <property type="entry name" value="ActCoA_hydro_N"/>
</dbReference>
<keyword evidence="6" id="KW-1185">Reference proteome</keyword>
<keyword evidence="5" id="KW-0378">Hydrolase</keyword>
<protein>
    <submittedName>
        <fullName evidence="5">Acetyl-CoA hydrolase/transferase C-terminal domain-containing protein</fullName>
    </submittedName>
</protein>
<dbReference type="Pfam" id="PF13336">
    <property type="entry name" value="AcetylCoA_hyd_C"/>
    <property type="match status" value="1"/>
</dbReference>
<dbReference type="Proteomes" id="UP001596333">
    <property type="component" value="Unassembled WGS sequence"/>
</dbReference>
<dbReference type="GO" id="GO:0016787">
    <property type="term" value="F:hydrolase activity"/>
    <property type="evidence" value="ECO:0007669"/>
    <property type="project" value="UniProtKB-KW"/>
</dbReference>
<dbReference type="InterPro" id="IPR046433">
    <property type="entry name" value="ActCoA_hydro"/>
</dbReference>
<dbReference type="InterPro" id="IPR026888">
    <property type="entry name" value="AcetylCoA_hyd_C"/>
</dbReference>
<evidence type="ECO:0000256" key="2">
    <source>
        <dbReference type="SAM" id="MobiDB-lite"/>
    </source>
</evidence>
<dbReference type="PANTHER" id="PTHR43609:SF1">
    <property type="entry name" value="ACETYL-COA HYDROLASE"/>
    <property type="match status" value="1"/>
</dbReference>
<dbReference type="AlphaFoldDB" id="A0ABD5UNR8"/>
<proteinExistence type="inferred from homology"/>
<reference evidence="5 6" key="1">
    <citation type="journal article" date="2019" name="Int. J. Syst. Evol. Microbiol.">
        <title>The Global Catalogue of Microorganisms (GCM) 10K type strain sequencing project: providing services to taxonomists for standard genome sequencing and annotation.</title>
        <authorList>
            <consortium name="The Broad Institute Genomics Platform"/>
            <consortium name="The Broad Institute Genome Sequencing Center for Infectious Disease"/>
            <person name="Wu L."/>
            <person name="Ma J."/>
        </authorList>
    </citation>
    <scope>NUCLEOTIDE SEQUENCE [LARGE SCALE GENOMIC DNA]</scope>
    <source>
        <strain evidence="5 6">Y73</strain>
    </source>
</reference>
<dbReference type="PANTHER" id="PTHR43609">
    <property type="entry name" value="ACETYL-COA HYDROLASE"/>
    <property type="match status" value="1"/>
</dbReference>
<dbReference type="InterPro" id="IPR037171">
    <property type="entry name" value="NagB/RpiA_transferase-like"/>
</dbReference>
<accession>A0ABD5UNR8</accession>
<comment type="caution">
    <text evidence="5">The sequence shown here is derived from an EMBL/GenBank/DDBJ whole genome shotgun (WGS) entry which is preliminary data.</text>
</comment>